<evidence type="ECO:0000256" key="2">
    <source>
        <dbReference type="ARBA" id="ARBA00022692"/>
    </source>
</evidence>
<dbReference type="InterPro" id="IPR012451">
    <property type="entry name" value="DUF1656"/>
</dbReference>
<organism evidence="6 7">
    <name type="scientific">Novosphingobium nitrogenifigens DSM 19370</name>
    <dbReference type="NCBI Taxonomy" id="983920"/>
    <lineage>
        <taxon>Bacteria</taxon>
        <taxon>Pseudomonadati</taxon>
        <taxon>Pseudomonadota</taxon>
        <taxon>Alphaproteobacteria</taxon>
        <taxon>Sphingomonadales</taxon>
        <taxon>Sphingomonadaceae</taxon>
        <taxon>Novosphingobium</taxon>
    </lineage>
</organism>
<dbReference type="STRING" id="983920.Y88_2353"/>
<reference evidence="6 7" key="1">
    <citation type="journal article" date="2012" name="J. Bacteriol.">
        <title>Draft Genome Sequence of Novosphingobium nitrogenifigens Y88T.</title>
        <authorList>
            <person name="Strabala T.J."/>
            <person name="Macdonald L."/>
            <person name="Liu V."/>
            <person name="Smit A.M."/>
        </authorList>
    </citation>
    <scope>NUCLEOTIDE SEQUENCE [LARGE SCALE GENOMIC DNA]</scope>
    <source>
        <strain evidence="6 7">DSM 19370</strain>
    </source>
</reference>
<dbReference type="Proteomes" id="UP000004728">
    <property type="component" value="Unassembled WGS sequence"/>
</dbReference>
<dbReference type="eggNOG" id="ENOG5033A7D">
    <property type="taxonomic scope" value="Bacteria"/>
</dbReference>
<dbReference type="OrthoDB" id="7021192at2"/>
<comment type="caution">
    <text evidence="6">The sequence shown here is derived from an EMBL/GenBank/DDBJ whole genome shotgun (WGS) entry which is preliminary data.</text>
</comment>
<name>F1Z6D1_9SPHN</name>
<evidence type="ECO:0000256" key="4">
    <source>
        <dbReference type="ARBA" id="ARBA00023136"/>
    </source>
</evidence>
<proteinExistence type="predicted"/>
<keyword evidence="2 5" id="KW-0812">Transmembrane</keyword>
<evidence type="ECO:0000256" key="1">
    <source>
        <dbReference type="ARBA" id="ARBA00022475"/>
    </source>
</evidence>
<gene>
    <name evidence="6" type="ORF">Y88_2353</name>
</gene>
<dbReference type="AlphaFoldDB" id="F1Z6D1"/>
<accession>F1Z6D1</accession>
<feature type="transmembrane region" description="Helical" evidence="5">
    <location>
        <begin position="6"/>
        <end position="29"/>
    </location>
</feature>
<evidence type="ECO:0000313" key="6">
    <source>
        <dbReference type="EMBL" id="EGD59913.1"/>
    </source>
</evidence>
<keyword evidence="7" id="KW-1185">Reference proteome</keyword>
<evidence type="ECO:0000313" key="7">
    <source>
        <dbReference type="Proteomes" id="UP000004728"/>
    </source>
</evidence>
<evidence type="ECO:0000256" key="3">
    <source>
        <dbReference type="ARBA" id="ARBA00022989"/>
    </source>
</evidence>
<sequence length="73" mass="8367">MIPEYTAYGVLIASAPFTACVALAINIIIHRMLVALRFYRWVWHPILFDTSLFVLVWAFITFHPLPIPQGLLP</sequence>
<evidence type="ECO:0000256" key="5">
    <source>
        <dbReference type="SAM" id="Phobius"/>
    </source>
</evidence>
<dbReference type="HOGENOM" id="CLU_188292_1_0_5"/>
<dbReference type="InParanoid" id="F1Z6D1"/>
<keyword evidence="4 5" id="KW-0472">Membrane</keyword>
<dbReference type="RefSeq" id="WP_008069791.1">
    <property type="nucleotide sequence ID" value="NZ_AQWK01000003.1"/>
</dbReference>
<evidence type="ECO:0008006" key="8">
    <source>
        <dbReference type="Google" id="ProtNLM"/>
    </source>
</evidence>
<dbReference type="FunCoup" id="F1Z6D1">
    <property type="interactions" value="20"/>
</dbReference>
<dbReference type="EMBL" id="AEWJ01000024">
    <property type="protein sequence ID" value="EGD59913.1"/>
    <property type="molecule type" value="Genomic_DNA"/>
</dbReference>
<dbReference type="Pfam" id="PF07869">
    <property type="entry name" value="DUF1656"/>
    <property type="match status" value="1"/>
</dbReference>
<feature type="transmembrane region" description="Helical" evidence="5">
    <location>
        <begin position="41"/>
        <end position="60"/>
    </location>
</feature>
<keyword evidence="3 5" id="KW-1133">Transmembrane helix</keyword>
<protein>
    <recommendedName>
        <fullName evidence="8">DUF1656 domain-containing protein</fullName>
    </recommendedName>
</protein>
<keyword evidence="1" id="KW-1003">Cell membrane</keyword>